<feature type="compositionally biased region" description="Acidic residues" evidence="1">
    <location>
        <begin position="127"/>
        <end position="138"/>
    </location>
</feature>
<evidence type="ECO:0000313" key="2">
    <source>
        <dbReference type="EMBL" id="EKG18716.1"/>
    </source>
</evidence>
<sequence length="138" mass="15666">MSASFDSTRGYIYVSHLAEPQPIASVEYWYQCGHYIYDCLQMPARPGAFEGQLLRIKDDPQHPEWEKTLGENDEVAFAAQDGCIEELKKTVLEMEAQRARKTRKNRMKLLAKRASKARKREAAEAAEAAEAEKEEDGA</sequence>
<protein>
    <submittedName>
        <fullName evidence="2">Uncharacterized protein</fullName>
    </submittedName>
</protein>
<reference evidence="2 3" key="1">
    <citation type="journal article" date="2012" name="BMC Genomics">
        <title>Tools to kill: Genome of one of the most destructive plant pathogenic fungi Macrophomina phaseolina.</title>
        <authorList>
            <person name="Islam M.S."/>
            <person name="Haque M.S."/>
            <person name="Islam M.M."/>
            <person name="Emdad E.M."/>
            <person name="Halim A."/>
            <person name="Hossen Q.M.M."/>
            <person name="Hossain M.Z."/>
            <person name="Ahmed B."/>
            <person name="Rahim S."/>
            <person name="Rahman M.S."/>
            <person name="Alam M.M."/>
            <person name="Hou S."/>
            <person name="Wan X."/>
            <person name="Saito J.A."/>
            <person name="Alam M."/>
        </authorList>
    </citation>
    <scope>NUCLEOTIDE SEQUENCE [LARGE SCALE GENOMIC DNA]</scope>
    <source>
        <strain evidence="2 3">MS6</strain>
    </source>
</reference>
<dbReference type="EMBL" id="AHHD01000180">
    <property type="protein sequence ID" value="EKG18716.1"/>
    <property type="molecule type" value="Genomic_DNA"/>
</dbReference>
<evidence type="ECO:0000256" key="1">
    <source>
        <dbReference type="SAM" id="MobiDB-lite"/>
    </source>
</evidence>
<evidence type="ECO:0000313" key="3">
    <source>
        <dbReference type="Proteomes" id="UP000007129"/>
    </source>
</evidence>
<dbReference type="HOGENOM" id="CLU_1855634_0_0_1"/>
<feature type="compositionally biased region" description="Basic residues" evidence="1">
    <location>
        <begin position="103"/>
        <end position="119"/>
    </location>
</feature>
<dbReference type="InParanoid" id="K2R8I2"/>
<proteinExistence type="predicted"/>
<accession>K2R8I2</accession>
<dbReference type="OrthoDB" id="10471993at2759"/>
<dbReference type="Proteomes" id="UP000007129">
    <property type="component" value="Unassembled WGS sequence"/>
</dbReference>
<dbReference type="VEuPathDB" id="FungiDB:MPH_04062"/>
<name>K2R8I2_MACPH</name>
<comment type="caution">
    <text evidence="2">The sequence shown here is derived from an EMBL/GenBank/DDBJ whole genome shotgun (WGS) entry which is preliminary data.</text>
</comment>
<gene>
    <name evidence="2" type="ORF">MPH_04062</name>
</gene>
<organism evidence="2 3">
    <name type="scientific">Macrophomina phaseolina (strain MS6)</name>
    <name type="common">Charcoal rot fungus</name>
    <dbReference type="NCBI Taxonomy" id="1126212"/>
    <lineage>
        <taxon>Eukaryota</taxon>
        <taxon>Fungi</taxon>
        <taxon>Dikarya</taxon>
        <taxon>Ascomycota</taxon>
        <taxon>Pezizomycotina</taxon>
        <taxon>Dothideomycetes</taxon>
        <taxon>Dothideomycetes incertae sedis</taxon>
        <taxon>Botryosphaeriales</taxon>
        <taxon>Botryosphaeriaceae</taxon>
        <taxon>Macrophomina</taxon>
    </lineage>
</organism>
<feature type="region of interest" description="Disordered" evidence="1">
    <location>
        <begin position="103"/>
        <end position="138"/>
    </location>
</feature>
<dbReference type="AlphaFoldDB" id="K2R8I2"/>